<proteinExistence type="predicted"/>
<accession>A0A5B8VD28</accession>
<dbReference type="EMBL" id="CP042435">
    <property type="protein sequence ID" value="QEC69222.1"/>
    <property type="molecule type" value="Genomic_DNA"/>
</dbReference>
<dbReference type="RefSeq" id="WP_147192051.1">
    <property type="nucleotide sequence ID" value="NZ_CP042435.1"/>
</dbReference>
<gene>
    <name evidence="1" type="ORF">FRZ67_18600</name>
</gene>
<sequence>MYPSSIHKFNTPVMGLAYTIDSPIKVAHFGIASVISNIEDRLIEMMRRHYYQTINKEYYPIPISEEDYRAKRITDYLNLVNSIVQVQFERLKKAALKQAQK</sequence>
<dbReference type="AlphaFoldDB" id="A0A5B8VD28"/>
<dbReference type="Proteomes" id="UP000321533">
    <property type="component" value="Chromosome"/>
</dbReference>
<protein>
    <submittedName>
        <fullName evidence="1">Uncharacterized protein</fullName>
    </submittedName>
</protein>
<keyword evidence="2" id="KW-1185">Reference proteome</keyword>
<reference evidence="1 2" key="1">
    <citation type="journal article" date="2016" name="Int. J. Syst. Evol. Microbiol.">
        <title>Panacibacter ginsenosidivorans gen. nov., sp. nov., with ginsenoside converting activity isolated from soil of a ginseng field.</title>
        <authorList>
            <person name="Siddiqi M.Z."/>
            <person name="Muhammad Shafi S."/>
            <person name="Choi K.D."/>
            <person name="Im W.T."/>
        </authorList>
    </citation>
    <scope>NUCLEOTIDE SEQUENCE [LARGE SCALE GENOMIC DNA]</scope>
    <source>
        <strain evidence="1 2">Gsoil1550</strain>
    </source>
</reference>
<evidence type="ECO:0000313" key="2">
    <source>
        <dbReference type="Proteomes" id="UP000321533"/>
    </source>
</evidence>
<dbReference type="KEGG" id="pgin:FRZ67_18600"/>
<dbReference type="OrthoDB" id="9811599at2"/>
<evidence type="ECO:0000313" key="1">
    <source>
        <dbReference type="EMBL" id="QEC69222.1"/>
    </source>
</evidence>
<name>A0A5B8VD28_9BACT</name>
<organism evidence="1 2">
    <name type="scientific">Panacibacter ginsenosidivorans</name>
    <dbReference type="NCBI Taxonomy" id="1813871"/>
    <lineage>
        <taxon>Bacteria</taxon>
        <taxon>Pseudomonadati</taxon>
        <taxon>Bacteroidota</taxon>
        <taxon>Chitinophagia</taxon>
        <taxon>Chitinophagales</taxon>
        <taxon>Chitinophagaceae</taxon>
        <taxon>Panacibacter</taxon>
    </lineage>
</organism>